<dbReference type="EMBL" id="WXZT01000059">
    <property type="protein sequence ID" value="MZZ17722.1"/>
    <property type="molecule type" value="Genomic_DNA"/>
</dbReference>
<evidence type="ECO:0000313" key="3">
    <source>
        <dbReference type="Proteomes" id="UP000644192"/>
    </source>
</evidence>
<accession>A0A6B1YR45</accession>
<proteinExistence type="predicted"/>
<dbReference type="Proteomes" id="UP000644192">
    <property type="component" value="Unassembled WGS sequence"/>
</dbReference>
<reference evidence="2" key="1">
    <citation type="submission" date="2020-01" db="EMBL/GenBank/DDBJ databases">
        <title>Bacteria Cultured from War Wounds Associated with the Conflict in Eastern Ukraine.</title>
        <authorList>
            <person name="Snesrud E."/>
            <person name="Galac M.R."/>
            <person name="Mc Gann P."/>
            <person name="Valentine K."/>
            <person name="Viacheslav K."/>
        </authorList>
    </citation>
    <scope>NUCLEOTIDE SEQUENCE</scope>
    <source>
        <strain evidence="2">VNMU148</strain>
    </source>
</reference>
<feature type="transmembrane region" description="Helical" evidence="1">
    <location>
        <begin position="7"/>
        <end position="25"/>
    </location>
</feature>
<dbReference type="AlphaFoldDB" id="A0A6B1YR45"/>
<comment type="caution">
    <text evidence="2">The sequence shown here is derived from an EMBL/GenBank/DDBJ whole genome shotgun (WGS) entry which is preliminary data.</text>
</comment>
<dbReference type="RefSeq" id="WP_151897010.1">
    <property type="nucleotide sequence ID" value="NZ_CP090651.1"/>
</dbReference>
<sequence length="130" mass="15274">MTSTMTRYLTIIAWTVIVASLTYLYRPASPAPLDPLPDFPSLESYQQKRAGWYFGTGRDFLDYFADFAQQRKRLIAEHDERVENYPRQIQHHLLAAAAVWLSPILLWWGFRRRRTIIEAFTGPRERGLDI</sequence>
<evidence type="ECO:0000313" key="2">
    <source>
        <dbReference type="EMBL" id="MZZ17722.1"/>
    </source>
</evidence>
<evidence type="ECO:0000256" key="1">
    <source>
        <dbReference type="SAM" id="Phobius"/>
    </source>
</evidence>
<name>A0A6B1YR45_PSEAI</name>
<feature type="transmembrane region" description="Helical" evidence="1">
    <location>
        <begin position="89"/>
        <end position="110"/>
    </location>
</feature>
<protein>
    <submittedName>
        <fullName evidence="2">Uncharacterized protein</fullName>
    </submittedName>
</protein>
<keyword evidence="1" id="KW-0472">Membrane</keyword>
<organism evidence="2 3">
    <name type="scientific">Pseudomonas aeruginosa</name>
    <dbReference type="NCBI Taxonomy" id="287"/>
    <lineage>
        <taxon>Bacteria</taxon>
        <taxon>Pseudomonadati</taxon>
        <taxon>Pseudomonadota</taxon>
        <taxon>Gammaproteobacteria</taxon>
        <taxon>Pseudomonadales</taxon>
        <taxon>Pseudomonadaceae</taxon>
        <taxon>Pseudomonas</taxon>
    </lineage>
</organism>
<gene>
    <name evidence="2" type="ORF">GUL26_36325</name>
</gene>
<keyword evidence="1" id="KW-1133">Transmembrane helix</keyword>
<keyword evidence="1" id="KW-0812">Transmembrane</keyword>